<dbReference type="STRING" id="154981.AKJ29_06025"/>
<evidence type="ECO:0000313" key="2">
    <source>
        <dbReference type="EMBL" id="KPN65005.1"/>
    </source>
</evidence>
<name>A0A0P7KR74_9RHOB</name>
<feature type="domain" description="HD" evidence="1">
    <location>
        <begin position="24"/>
        <end position="129"/>
    </location>
</feature>
<reference evidence="2 3" key="1">
    <citation type="submission" date="2015-09" db="EMBL/GenBank/DDBJ databases">
        <title>Draft genome sequence of Aliiroseovarius crassostreae CV919-312TSm, the causative agent of Roseovarius Oyster Disease (formerly Juvenile Oyster Disease).</title>
        <authorList>
            <person name="Kessner L."/>
            <person name="Spinard E."/>
            <person name="Nelson D."/>
        </authorList>
    </citation>
    <scope>NUCLEOTIDE SEQUENCE [LARGE SCALE GENOMIC DNA]</scope>
    <source>
        <strain evidence="2 3">CV919-312</strain>
    </source>
</reference>
<dbReference type="SMART" id="SM00471">
    <property type="entry name" value="HDc"/>
    <property type="match status" value="1"/>
</dbReference>
<evidence type="ECO:0000313" key="3">
    <source>
        <dbReference type="Proteomes" id="UP000050471"/>
    </source>
</evidence>
<dbReference type="PROSITE" id="PS51831">
    <property type="entry name" value="HD"/>
    <property type="match status" value="1"/>
</dbReference>
<accession>A0A0P7KR74</accession>
<evidence type="ECO:0000259" key="1">
    <source>
        <dbReference type="PROSITE" id="PS51831"/>
    </source>
</evidence>
<dbReference type="EMBL" id="LKBA01000001">
    <property type="protein sequence ID" value="KPN65005.1"/>
    <property type="molecule type" value="Genomic_DNA"/>
</dbReference>
<dbReference type="Pfam" id="PF01966">
    <property type="entry name" value="HD"/>
    <property type="match status" value="1"/>
</dbReference>
<keyword evidence="3" id="KW-1185">Reference proteome</keyword>
<dbReference type="PANTHER" id="PTHR33594">
    <property type="entry name" value="SUPERFAMILY HYDROLASE, PUTATIVE (AFU_ORTHOLOGUE AFUA_1G03035)-RELATED"/>
    <property type="match status" value="1"/>
</dbReference>
<sequence length="216" mass="23442">MHEALRGILSDTLTANGPTDSGHDLAHADRVWANAQQIAAGEQLAQHNQLMAACYLHDLVTLPKNDPERHRASLLSVEAAAPLLMGLDFSLQEVAEICHAIAAHSFSTGIPCETALARVVQDADRIESLGAIGLARCFAVSGALGRPLFHPSDPFATDRTLSDTAFALDHFAQKLLKLPDQMQTETGRILARQRADILRRFLQDLAQELGQPAPTW</sequence>
<dbReference type="Gene3D" id="1.10.3210.50">
    <property type="match status" value="1"/>
</dbReference>
<dbReference type="PANTHER" id="PTHR33594:SF1">
    <property type="entry name" value="HD_PDEASE DOMAIN-CONTAINING PROTEIN"/>
    <property type="match status" value="1"/>
</dbReference>
<comment type="caution">
    <text evidence="2">The sequence shown here is derived from an EMBL/GenBank/DDBJ whole genome shotgun (WGS) entry which is preliminary data.</text>
</comment>
<dbReference type="InterPro" id="IPR003607">
    <property type="entry name" value="HD/PDEase_dom"/>
</dbReference>
<gene>
    <name evidence="2" type="ORF">AKJ29_06025</name>
</gene>
<dbReference type="Proteomes" id="UP000050471">
    <property type="component" value="Unassembled WGS sequence"/>
</dbReference>
<dbReference type="InterPro" id="IPR006674">
    <property type="entry name" value="HD_domain"/>
</dbReference>
<protein>
    <recommendedName>
        <fullName evidence="1">HD domain-containing protein</fullName>
    </recommendedName>
</protein>
<proteinExistence type="predicted"/>
<dbReference type="SUPFAM" id="SSF109604">
    <property type="entry name" value="HD-domain/PDEase-like"/>
    <property type="match status" value="1"/>
</dbReference>
<dbReference type="OrthoDB" id="9797344at2"/>
<organism evidence="2 3">
    <name type="scientific">Aliiroseovarius crassostreae</name>
    <dbReference type="NCBI Taxonomy" id="154981"/>
    <lineage>
        <taxon>Bacteria</taxon>
        <taxon>Pseudomonadati</taxon>
        <taxon>Pseudomonadota</taxon>
        <taxon>Alphaproteobacteria</taxon>
        <taxon>Rhodobacterales</taxon>
        <taxon>Paracoccaceae</taxon>
        <taxon>Aliiroseovarius</taxon>
    </lineage>
</organism>
<dbReference type="AlphaFoldDB" id="A0A0P7KR74"/>